<dbReference type="Pfam" id="PF00700">
    <property type="entry name" value="Flagellin_C"/>
    <property type="match status" value="1"/>
</dbReference>
<keyword evidence="6" id="KW-0969">Cilium</keyword>
<dbReference type="SUPFAM" id="SSF64518">
    <property type="entry name" value="Phase 1 flagellin"/>
    <property type="match status" value="1"/>
</dbReference>
<evidence type="ECO:0000313" key="7">
    <source>
        <dbReference type="Proteomes" id="UP000322077"/>
    </source>
</evidence>
<sequence>MINSTRYRALTQISQQSKLTAQIARLQSDISTTKKIATASDDPVAAARVAQLRSAQADTTTWKRNIENAQSIAAQADTSIDNVQDLFNRVKELVLSGRTQSVSETDRAAIVQELGELNVTLNNLMTGTTPTGQPIFPPDAPLQISVSGVLRLPATGKRGDIFDTVAIPSGGTTSLSAIITAAQTAISTTDPTTRATMADTVLDNVDAASTHLNSQRAAQGVRASRLDAAGDALELSNLQLTEERSGLEDTDVTAAVMQLNAKTLSLQAAQAAFARVNRNTLFDFLS</sequence>
<dbReference type="AlphaFoldDB" id="A0A5D9C1M3"/>
<dbReference type="Gene3D" id="1.20.1330.10">
    <property type="entry name" value="f41 fragment of flagellin, N-terminal domain"/>
    <property type="match status" value="1"/>
</dbReference>
<comment type="similarity">
    <text evidence="1 3">Belongs to the bacterial flagellin family.</text>
</comment>
<dbReference type="PANTHER" id="PTHR42792">
    <property type="entry name" value="FLAGELLIN"/>
    <property type="match status" value="1"/>
</dbReference>
<comment type="function">
    <text evidence="3">Flagellin is the subunit protein which polymerizes to form the filaments of bacterial flagella.</text>
</comment>
<keyword evidence="3" id="KW-0964">Secreted</keyword>
<dbReference type="Proteomes" id="UP000322077">
    <property type="component" value="Unassembled WGS sequence"/>
</dbReference>
<protein>
    <recommendedName>
        <fullName evidence="3">Flagellin</fullName>
    </recommendedName>
</protein>
<keyword evidence="2 3" id="KW-0975">Bacterial flagellum</keyword>
<evidence type="ECO:0000259" key="4">
    <source>
        <dbReference type="Pfam" id="PF00669"/>
    </source>
</evidence>
<evidence type="ECO:0000313" key="6">
    <source>
        <dbReference type="EMBL" id="TZG25107.1"/>
    </source>
</evidence>
<evidence type="ECO:0000256" key="2">
    <source>
        <dbReference type="ARBA" id="ARBA00023143"/>
    </source>
</evidence>
<reference evidence="6 7" key="1">
    <citation type="submission" date="2019-08" db="EMBL/GenBank/DDBJ databases">
        <authorList>
            <person name="Wang G."/>
            <person name="Xu Z."/>
        </authorList>
    </citation>
    <scope>NUCLEOTIDE SEQUENCE [LARGE SCALE GENOMIC DNA]</scope>
    <source>
        <strain evidence="6 7">ZX</strain>
    </source>
</reference>
<keyword evidence="6" id="KW-0282">Flagellum</keyword>
<dbReference type="RefSeq" id="WP_149523646.1">
    <property type="nucleotide sequence ID" value="NZ_VTOU01000004.1"/>
</dbReference>
<comment type="subcellular location">
    <subcellularLocation>
        <location evidence="3">Secreted</location>
    </subcellularLocation>
    <subcellularLocation>
        <location evidence="3">Bacterial flagellum</location>
    </subcellularLocation>
</comment>
<organism evidence="6 7">
    <name type="scientific">Sphingomonas montanisoli</name>
    <dbReference type="NCBI Taxonomy" id="2606412"/>
    <lineage>
        <taxon>Bacteria</taxon>
        <taxon>Pseudomonadati</taxon>
        <taxon>Pseudomonadota</taxon>
        <taxon>Alphaproteobacteria</taxon>
        <taxon>Sphingomonadales</taxon>
        <taxon>Sphingomonadaceae</taxon>
        <taxon>Sphingomonas</taxon>
    </lineage>
</organism>
<dbReference type="InterPro" id="IPR001492">
    <property type="entry name" value="Flagellin"/>
</dbReference>
<accession>A0A5D9C1M3</accession>
<feature type="domain" description="Flagellin C-terminal" evidence="5">
    <location>
        <begin position="202"/>
        <end position="284"/>
    </location>
</feature>
<evidence type="ECO:0000259" key="5">
    <source>
        <dbReference type="Pfam" id="PF00700"/>
    </source>
</evidence>
<name>A0A5D9C1M3_9SPHN</name>
<feature type="domain" description="Flagellin N-terminal" evidence="4">
    <location>
        <begin position="5"/>
        <end position="136"/>
    </location>
</feature>
<proteinExistence type="inferred from homology"/>
<dbReference type="InterPro" id="IPR001029">
    <property type="entry name" value="Flagellin_N"/>
</dbReference>
<dbReference type="InterPro" id="IPR046358">
    <property type="entry name" value="Flagellin_C"/>
</dbReference>
<dbReference type="PANTHER" id="PTHR42792:SF1">
    <property type="entry name" value="FLAGELLAR HOOK-ASSOCIATED PROTEIN 3"/>
    <property type="match status" value="1"/>
</dbReference>
<dbReference type="Pfam" id="PF00669">
    <property type="entry name" value="Flagellin_N"/>
    <property type="match status" value="1"/>
</dbReference>
<keyword evidence="7" id="KW-1185">Reference proteome</keyword>
<gene>
    <name evidence="6" type="ORF">FYJ91_17755</name>
</gene>
<evidence type="ECO:0000256" key="1">
    <source>
        <dbReference type="ARBA" id="ARBA00005709"/>
    </source>
</evidence>
<dbReference type="GO" id="GO:0005198">
    <property type="term" value="F:structural molecule activity"/>
    <property type="evidence" value="ECO:0007669"/>
    <property type="project" value="UniProtKB-UniRule"/>
</dbReference>
<dbReference type="GO" id="GO:0009288">
    <property type="term" value="C:bacterial-type flagellum"/>
    <property type="evidence" value="ECO:0007669"/>
    <property type="project" value="UniProtKB-SubCell"/>
</dbReference>
<evidence type="ECO:0000256" key="3">
    <source>
        <dbReference type="RuleBase" id="RU362073"/>
    </source>
</evidence>
<keyword evidence="6" id="KW-0966">Cell projection</keyword>
<dbReference type="GO" id="GO:0005576">
    <property type="term" value="C:extracellular region"/>
    <property type="evidence" value="ECO:0007669"/>
    <property type="project" value="UniProtKB-SubCell"/>
</dbReference>
<comment type="caution">
    <text evidence="6">The sequence shown here is derived from an EMBL/GenBank/DDBJ whole genome shotgun (WGS) entry which is preliminary data.</text>
</comment>
<dbReference type="EMBL" id="VTOU01000004">
    <property type="protein sequence ID" value="TZG25107.1"/>
    <property type="molecule type" value="Genomic_DNA"/>
</dbReference>